<organism evidence="2 3">
    <name type="scientific">Taxus chinensis</name>
    <name type="common">Chinese yew</name>
    <name type="synonym">Taxus wallichiana var. chinensis</name>
    <dbReference type="NCBI Taxonomy" id="29808"/>
    <lineage>
        <taxon>Eukaryota</taxon>
        <taxon>Viridiplantae</taxon>
        <taxon>Streptophyta</taxon>
        <taxon>Embryophyta</taxon>
        <taxon>Tracheophyta</taxon>
        <taxon>Spermatophyta</taxon>
        <taxon>Pinopsida</taxon>
        <taxon>Pinidae</taxon>
        <taxon>Conifers II</taxon>
        <taxon>Cupressales</taxon>
        <taxon>Taxaceae</taxon>
        <taxon>Taxus</taxon>
    </lineage>
</organism>
<sequence length="73" mass="8444">FSLLGIKLRSSKWSMVNLTFMMYIVVIVGMLELELGVGHKHHWGSQALQQKIPSIPTPSWVYLEPNQRCYLNQ</sequence>
<protein>
    <submittedName>
        <fullName evidence="2">Uncharacterized protein</fullName>
    </submittedName>
</protein>
<accession>A0AA38FS24</accession>
<feature type="non-terminal residue" evidence="2">
    <location>
        <position position="73"/>
    </location>
</feature>
<dbReference type="Proteomes" id="UP000824469">
    <property type="component" value="Unassembled WGS sequence"/>
</dbReference>
<evidence type="ECO:0000256" key="1">
    <source>
        <dbReference type="SAM" id="Phobius"/>
    </source>
</evidence>
<keyword evidence="1" id="KW-0812">Transmembrane</keyword>
<proteinExistence type="predicted"/>
<name>A0AA38FS24_TAXCH</name>
<dbReference type="AlphaFoldDB" id="A0AA38FS24"/>
<dbReference type="EMBL" id="JAHRHJ020000007">
    <property type="protein sequence ID" value="KAH9309647.1"/>
    <property type="molecule type" value="Genomic_DNA"/>
</dbReference>
<evidence type="ECO:0000313" key="2">
    <source>
        <dbReference type="EMBL" id="KAH9309647.1"/>
    </source>
</evidence>
<reference evidence="2 3" key="1">
    <citation type="journal article" date="2021" name="Nat. Plants">
        <title>The Taxus genome provides insights into paclitaxel biosynthesis.</title>
        <authorList>
            <person name="Xiong X."/>
            <person name="Gou J."/>
            <person name="Liao Q."/>
            <person name="Li Y."/>
            <person name="Zhou Q."/>
            <person name="Bi G."/>
            <person name="Li C."/>
            <person name="Du R."/>
            <person name="Wang X."/>
            <person name="Sun T."/>
            <person name="Guo L."/>
            <person name="Liang H."/>
            <person name="Lu P."/>
            <person name="Wu Y."/>
            <person name="Zhang Z."/>
            <person name="Ro D.K."/>
            <person name="Shang Y."/>
            <person name="Huang S."/>
            <person name="Yan J."/>
        </authorList>
    </citation>
    <scope>NUCLEOTIDE SEQUENCE [LARGE SCALE GENOMIC DNA]</scope>
    <source>
        <strain evidence="2">Ta-2019</strain>
    </source>
</reference>
<evidence type="ECO:0000313" key="3">
    <source>
        <dbReference type="Proteomes" id="UP000824469"/>
    </source>
</evidence>
<keyword evidence="1" id="KW-0472">Membrane</keyword>
<keyword evidence="1" id="KW-1133">Transmembrane helix</keyword>
<comment type="caution">
    <text evidence="2">The sequence shown here is derived from an EMBL/GenBank/DDBJ whole genome shotgun (WGS) entry which is preliminary data.</text>
</comment>
<keyword evidence="3" id="KW-1185">Reference proteome</keyword>
<feature type="non-terminal residue" evidence="2">
    <location>
        <position position="1"/>
    </location>
</feature>
<feature type="transmembrane region" description="Helical" evidence="1">
    <location>
        <begin position="20"/>
        <end position="37"/>
    </location>
</feature>
<gene>
    <name evidence="2" type="ORF">KI387_037558</name>
</gene>